<gene>
    <name evidence="7" type="ORF">P8C59_004084</name>
</gene>
<proteinExistence type="inferred from homology"/>
<dbReference type="Proteomes" id="UP001217918">
    <property type="component" value="Unassembled WGS sequence"/>
</dbReference>
<dbReference type="Pfam" id="PF00282">
    <property type="entry name" value="Pyridoxal_deC"/>
    <property type="match status" value="1"/>
</dbReference>
<sequence>MATAEDTAFLTMAYARLRAALQSHPGATLPSPSALQTALSSLPTSCSSLPAHGPEATLDHLLTDLLPACDGHALSGRYYGFVTGGCHPVAEAADNMVSALDQNVQVHLPAQYAATAVEDAALRMVVSLLGLGDADADWPGRTFTTGATASNVLGLLCGREAVVRRRLMEGRGAVGEEELRRHSVAEAGLLGACAAAGIKEIQVITSMGHSSLSKAASIAGLGHAAVKQLAASAEEPWRLSMDAVERELKRADDGFVSIIALSAGEVNTGRFATAASDLPKLRRLADKYGAWIHVDGAFGVFARALPHADEFLNLHANSAGLELADSIAADGHKALNVPYDNGIFLCRHLSIQAQVFRNPNAAYLSFSSTDDFQIPSPLDLGLENSRRFRALPVYALLLSEGREGMANMFVRMVVLARKIAAFIQKSEHYELLPDANVSLDNIHMIVLFKAKNPELNQVLVEKINETRRVHVSGTVWKGDKAVRIAVSNWRVKLEEDLGVLKEVLNSIAIKK</sequence>
<dbReference type="InterPro" id="IPR015421">
    <property type="entry name" value="PyrdxlP-dep_Trfase_major"/>
</dbReference>
<dbReference type="GO" id="GO:0030170">
    <property type="term" value="F:pyridoxal phosphate binding"/>
    <property type="evidence" value="ECO:0007669"/>
    <property type="project" value="InterPro"/>
</dbReference>
<dbReference type="AlphaFoldDB" id="A0AAD9I2P2"/>
<dbReference type="InterPro" id="IPR002129">
    <property type="entry name" value="PyrdxlP-dep_de-COase"/>
</dbReference>
<dbReference type="GO" id="GO:0016831">
    <property type="term" value="F:carboxy-lyase activity"/>
    <property type="evidence" value="ECO:0007669"/>
    <property type="project" value="TreeGrafter"/>
</dbReference>
<evidence type="ECO:0000313" key="8">
    <source>
        <dbReference type="Proteomes" id="UP001217918"/>
    </source>
</evidence>
<dbReference type="InterPro" id="IPR015422">
    <property type="entry name" value="PyrdxlP-dep_Trfase_small"/>
</dbReference>
<evidence type="ECO:0000256" key="6">
    <source>
        <dbReference type="RuleBase" id="RU000382"/>
    </source>
</evidence>
<dbReference type="InterPro" id="IPR015424">
    <property type="entry name" value="PyrdxlP-dep_Trfase"/>
</dbReference>
<organism evidence="7 8">
    <name type="scientific">Phyllachora maydis</name>
    <dbReference type="NCBI Taxonomy" id="1825666"/>
    <lineage>
        <taxon>Eukaryota</taxon>
        <taxon>Fungi</taxon>
        <taxon>Dikarya</taxon>
        <taxon>Ascomycota</taxon>
        <taxon>Pezizomycotina</taxon>
        <taxon>Sordariomycetes</taxon>
        <taxon>Sordariomycetidae</taxon>
        <taxon>Phyllachorales</taxon>
        <taxon>Phyllachoraceae</taxon>
        <taxon>Phyllachora</taxon>
    </lineage>
</organism>
<dbReference type="PANTHER" id="PTHR11999">
    <property type="entry name" value="GROUP II PYRIDOXAL-5-PHOSPHATE DECARBOXYLASE"/>
    <property type="match status" value="1"/>
</dbReference>
<dbReference type="GO" id="GO:0019752">
    <property type="term" value="P:carboxylic acid metabolic process"/>
    <property type="evidence" value="ECO:0007669"/>
    <property type="project" value="InterPro"/>
</dbReference>
<dbReference type="EMBL" id="JAQQPM010000003">
    <property type="protein sequence ID" value="KAK2069505.1"/>
    <property type="molecule type" value="Genomic_DNA"/>
</dbReference>
<keyword evidence="4 6" id="KW-0456">Lyase</keyword>
<evidence type="ECO:0000256" key="3">
    <source>
        <dbReference type="ARBA" id="ARBA00022898"/>
    </source>
</evidence>
<dbReference type="Gene3D" id="3.40.640.10">
    <property type="entry name" value="Type I PLP-dependent aspartate aminotransferase-like (Major domain)"/>
    <property type="match status" value="1"/>
</dbReference>
<evidence type="ECO:0000256" key="2">
    <source>
        <dbReference type="ARBA" id="ARBA00009533"/>
    </source>
</evidence>
<evidence type="ECO:0000256" key="1">
    <source>
        <dbReference type="ARBA" id="ARBA00001933"/>
    </source>
</evidence>
<evidence type="ECO:0008006" key="9">
    <source>
        <dbReference type="Google" id="ProtNLM"/>
    </source>
</evidence>
<dbReference type="InterPro" id="IPR010977">
    <property type="entry name" value="Aromatic_deC"/>
</dbReference>
<name>A0AAD9I2P2_9PEZI</name>
<dbReference type="GO" id="GO:0005737">
    <property type="term" value="C:cytoplasm"/>
    <property type="evidence" value="ECO:0007669"/>
    <property type="project" value="TreeGrafter"/>
</dbReference>
<comment type="caution">
    <text evidence="7">The sequence shown here is derived from an EMBL/GenBank/DDBJ whole genome shotgun (WGS) entry which is preliminary data.</text>
</comment>
<dbReference type="Gene3D" id="3.90.1150.10">
    <property type="entry name" value="Aspartate Aminotransferase, domain 1"/>
    <property type="match status" value="1"/>
</dbReference>
<dbReference type="SUPFAM" id="SSF53383">
    <property type="entry name" value="PLP-dependent transferases"/>
    <property type="match status" value="1"/>
</dbReference>
<comment type="cofactor">
    <cofactor evidence="1 5 6">
        <name>pyridoxal 5'-phosphate</name>
        <dbReference type="ChEBI" id="CHEBI:597326"/>
    </cofactor>
</comment>
<keyword evidence="8" id="KW-1185">Reference proteome</keyword>
<evidence type="ECO:0000256" key="5">
    <source>
        <dbReference type="PIRSR" id="PIRSR602129-50"/>
    </source>
</evidence>
<reference evidence="7" key="1">
    <citation type="journal article" date="2023" name="Mol. Plant Microbe Interact.">
        <title>Elucidating the Obligate Nature and Biological Capacity of an Invasive Fungal Corn Pathogen.</title>
        <authorList>
            <person name="MacCready J.S."/>
            <person name="Roggenkamp E.M."/>
            <person name="Gdanetz K."/>
            <person name="Chilvers M.I."/>
        </authorList>
    </citation>
    <scope>NUCLEOTIDE SEQUENCE</scope>
    <source>
        <strain evidence="7">PM02</strain>
    </source>
</reference>
<feature type="modified residue" description="N6-(pyridoxal phosphate)lysine" evidence="5">
    <location>
        <position position="333"/>
    </location>
</feature>
<comment type="similarity">
    <text evidence="2 6">Belongs to the group II decarboxylase family.</text>
</comment>
<protein>
    <recommendedName>
        <fullName evidence="9">Tyrosine decarboxylase</fullName>
    </recommendedName>
</protein>
<keyword evidence="3 5" id="KW-0663">Pyridoxal phosphate</keyword>
<evidence type="ECO:0000256" key="4">
    <source>
        <dbReference type="ARBA" id="ARBA00023239"/>
    </source>
</evidence>
<accession>A0AAD9I2P2</accession>
<dbReference type="PANTHER" id="PTHR11999:SF165">
    <property type="entry name" value="DECARBOXYLASE, PUTATIVE (AFU_ORTHOLOGUE AFUA_2G04980)-RELATED"/>
    <property type="match status" value="1"/>
</dbReference>
<evidence type="ECO:0000313" key="7">
    <source>
        <dbReference type="EMBL" id="KAK2069505.1"/>
    </source>
</evidence>